<dbReference type="EMBL" id="CAXDID020000419">
    <property type="protein sequence ID" value="CAL6089431.1"/>
    <property type="molecule type" value="Genomic_DNA"/>
</dbReference>
<sequence length="545" mass="63518">MFSFNNELYVHDNNKCLYILHNNKLKLVKECYGSFFQFCNNIIIFDQNKQEISFMKDDLSYQLLCKTENAENISLAQGGTFIVHSSNCQNVYIVDMINKRVVMNSDISLKHKFGDGPSIFQLLVQGSSGIQLCDQKLIELFGDQFPSLVQSTYSEYINGFGDQYKQFLAQMLRNNGVMPPLSLCPELKISIFKQRQVNEIGTLKFWQWRHLICLRPNVYFAFEDGYYYFINIQSTILIKHGVAQDQRLHNYVDVCYSGYDTETRSYFKLQGCTSHLYQSVLCNGEVYLLLGSTWLSKLTPQLKQMFICTISSLTLNFDCQLFARIFTLNGIVYILNNSSIYKLVDEKLVFVKQFFGQVYQFCDNVLVFNILNQEICKMDNNLNQTQIVKTKNAFWVSFSSGLLVVHTEHCEHVWVVNMNNSKVRVFKNGVKLHYNNIQQYIGIGKHGLELEMFKAENEELDAYHSQFMSNQNQSVIEKLTFEYLYRNQMNTVAKDIEICSQNIEILTQYIKHKQQAFAQKLNNVSDLYVNLCQRFENLVNCQITQ</sequence>
<reference evidence="1" key="1">
    <citation type="submission" date="2023-06" db="EMBL/GenBank/DDBJ databases">
        <authorList>
            <person name="Kurt Z."/>
        </authorList>
    </citation>
    <scope>NUCLEOTIDE SEQUENCE</scope>
</reference>
<reference evidence="2 3" key="2">
    <citation type="submission" date="2024-07" db="EMBL/GenBank/DDBJ databases">
        <authorList>
            <person name="Akdeniz Z."/>
        </authorList>
    </citation>
    <scope>NUCLEOTIDE SEQUENCE [LARGE SCALE GENOMIC DNA]</scope>
</reference>
<name>A0AA86U123_9EUKA</name>
<protein>
    <submittedName>
        <fullName evidence="1">Uncharacterized protein</fullName>
    </submittedName>
</protein>
<organism evidence="1">
    <name type="scientific">Hexamita inflata</name>
    <dbReference type="NCBI Taxonomy" id="28002"/>
    <lineage>
        <taxon>Eukaryota</taxon>
        <taxon>Metamonada</taxon>
        <taxon>Diplomonadida</taxon>
        <taxon>Hexamitidae</taxon>
        <taxon>Hexamitinae</taxon>
        <taxon>Hexamita</taxon>
    </lineage>
</organism>
<evidence type="ECO:0000313" key="1">
    <source>
        <dbReference type="EMBL" id="CAI9936161.1"/>
    </source>
</evidence>
<dbReference type="AlphaFoldDB" id="A0AA86U123"/>
<dbReference type="Proteomes" id="UP001642409">
    <property type="component" value="Unassembled WGS sequence"/>
</dbReference>
<accession>A0AA86U123</accession>
<evidence type="ECO:0000313" key="2">
    <source>
        <dbReference type="EMBL" id="CAL6089431.1"/>
    </source>
</evidence>
<evidence type="ECO:0000313" key="3">
    <source>
        <dbReference type="Proteomes" id="UP001642409"/>
    </source>
</evidence>
<gene>
    <name evidence="1" type="ORF">HINF_LOCUS23806</name>
    <name evidence="2" type="ORF">HINF_LOCUS64829</name>
</gene>
<dbReference type="EMBL" id="CATOUU010000632">
    <property type="protein sequence ID" value="CAI9936161.1"/>
    <property type="molecule type" value="Genomic_DNA"/>
</dbReference>
<comment type="caution">
    <text evidence="1">The sequence shown here is derived from an EMBL/GenBank/DDBJ whole genome shotgun (WGS) entry which is preliminary data.</text>
</comment>
<keyword evidence="3" id="KW-1185">Reference proteome</keyword>
<proteinExistence type="predicted"/>